<evidence type="ECO:0000313" key="2">
    <source>
        <dbReference type="EMBL" id="MBW0535602.1"/>
    </source>
</evidence>
<dbReference type="Proteomes" id="UP000765509">
    <property type="component" value="Unassembled WGS sequence"/>
</dbReference>
<dbReference type="EMBL" id="AVOT02040394">
    <property type="protein sequence ID" value="MBW0535602.1"/>
    <property type="molecule type" value="Genomic_DNA"/>
</dbReference>
<gene>
    <name evidence="2" type="ORF">O181_075317</name>
</gene>
<dbReference type="OrthoDB" id="43547at2759"/>
<organism evidence="2 3">
    <name type="scientific">Austropuccinia psidii MF-1</name>
    <dbReference type="NCBI Taxonomy" id="1389203"/>
    <lineage>
        <taxon>Eukaryota</taxon>
        <taxon>Fungi</taxon>
        <taxon>Dikarya</taxon>
        <taxon>Basidiomycota</taxon>
        <taxon>Pucciniomycotina</taxon>
        <taxon>Pucciniomycetes</taxon>
        <taxon>Pucciniales</taxon>
        <taxon>Sphaerophragmiaceae</taxon>
        <taxon>Austropuccinia</taxon>
    </lineage>
</organism>
<keyword evidence="3" id="KW-1185">Reference proteome</keyword>
<feature type="compositionally biased region" description="Polar residues" evidence="1">
    <location>
        <begin position="1"/>
        <end position="15"/>
    </location>
</feature>
<feature type="compositionally biased region" description="Polar residues" evidence="1">
    <location>
        <begin position="31"/>
        <end position="40"/>
    </location>
</feature>
<feature type="region of interest" description="Disordered" evidence="1">
    <location>
        <begin position="1"/>
        <end position="20"/>
    </location>
</feature>
<name>A0A9Q3ICT0_9BASI</name>
<evidence type="ECO:0000256" key="1">
    <source>
        <dbReference type="SAM" id="MobiDB-lite"/>
    </source>
</evidence>
<dbReference type="AlphaFoldDB" id="A0A9Q3ICT0"/>
<sequence length="103" mass="11531">MPSTRSGASYKLSRSSQEHYRCDYGRSQSVIEGQGSVNESQSDKLGHSESYSTVLHSNRADTTTRCLHGHLQSQPECLQKLTSAQRVSNTCRYVKILHECLPD</sequence>
<evidence type="ECO:0000313" key="3">
    <source>
        <dbReference type="Proteomes" id="UP000765509"/>
    </source>
</evidence>
<comment type="caution">
    <text evidence="2">The sequence shown here is derived from an EMBL/GenBank/DDBJ whole genome shotgun (WGS) entry which is preliminary data.</text>
</comment>
<accession>A0A9Q3ICT0</accession>
<feature type="region of interest" description="Disordered" evidence="1">
    <location>
        <begin position="31"/>
        <end position="50"/>
    </location>
</feature>
<protein>
    <submittedName>
        <fullName evidence="2">Uncharacterized protein</fullName>
    </submittedName>
</protein>
<proteinExistence type="predicted"/>
<reference evidence="2" key="1">
    <citation type="submission" date="2021-03" db="EMBL/GenBank/DDBJ databases">
        <title>Draft genome sequence of rust myrtle Austropuccinia psidii MF-1, a brazilian biotype.</title>
        <authorList>
            <person name="Quecine M.C."/>
            <person name="Pachon D.M.R."/>
            <person name="Bonatelli M.L."/>
            <person name="Correr F.H."/>
            <person name="Franceschini L.M."/>
            <person name="Leite T.F."/>
            <person name="Margarido G.R.A."/>
            <person name="Almeida C.A."/>
            <person name="Ferrarezi J.A."/>
            <person name="Labate C.A."/>
        </authorList>
    </citation>
    <scope>NUCLEOTIDE SEQUENCE</scope>
    <source>
        <strain evidence="2">MF-1</strain>
    </source>
</reference>